<dbReference type="GeneID" id="64408840"/>
<protein>
    <recommendedName>
        <fullName evidence="1">Cyanophage baseplate Pam3 plug gp18 domain-containing protein</fullName>
    </recommendedName>
</protein>
<dbReference type="Pfam" id="PF22479">
    <property type="entry name" value="Pam3_gp18"/>
    <property type="match status" value="1"/>
</dbReference>
<dbReference type="RefSeq" id="YP_010052471.1">
    <property type="nucleotide sequence ID" value="NC_054458.1"/>
</dbReference>
<dbReference type="InterPro" id="IPR054252">
    <property type="entry name" value="Pam3_gp18"/>
</dbReference>
<accession>A0A3S7HHP4</accession>
<dbReference type="KEGG" id="vg:64408840"/>
<evidence type="ECO:0000313" key="2">
    <source>
        <dbReference type="EMBL" id="AVO23705.1"/>
    </source>
</evidence>
<proteinExistence type="predicted"/>
<organism evidence="2 3">
    <name type="scientific">Xanthomonas phage XPP1</name>
    <dbReference type="NCBI Taxonomy" id="2099853"/>
    <lineage>
        <taxon>Viruses</taxon>
        <taxon>Duplodnaviria</taxon>
        <taxon>Heunggongvirae</taxon>
        <taxon>Uroviricota</taxon>
        <taxon>Caudoviricetes</taxon>
        <taxon>Kantovirinae</taxon>
        <taxon>Tsukubavirus</taxon>
        <taxon>Tsukubavirus XPP1</taxon>
    </lineage>
</organism>
<evidence type="ECO:0000313" key="3">
    <source>
        <dbReference type="Proteomes" id="UP000289438"/>
    </source>
</evidence>
<dbReference type="EMBL" id="MG944227">
    <property type="protein sequence ID" value="AVO23705.1"/>
    <property type="molecule type" value="Genomic_DNA"/>
</dbReference>
<feature type="domain" description="Cyanophage baseplate Pam3 plug gp18" evidence="1">
    <location>
        <begin position="4"/>
        <end position="96"/>
    </location>
</feature>
<name>A0A3S7HHP4_9CAUD</name>
<sequence>MSIQVVPLAPRPNQSLSVVLGGNDVHLTLRTLADTTYLDVIVGTTPVAVGRMCLDRIDLTPRARYLGIDGLSLCFADLRGRSAPVWTDFGTRYVLLNVAQGLASSDASGSRALLTYDGSSTYDGLHTYGGAPV</sequence>
<dbReference type="Proteomes" id="UP000289438">
    <property type="component" value="Segment"/>
</dbReference>
<evidence type="ECO:0000259" key="1">
    <source>
        <dbReference type="Pfam" id="PF22479"/>
    </source>
</evidence>
<reference evidence="2 3" key="1">
    <citation type="submission" date="2018-02" db="EMBL/GenBank/DDBJ databases">
        <title>Isolation, characterization and comparative genomics of Xanthomonas oryzae pv. oryzae bacteriophages.</title>
        <authorList>
            <person name="Varga I."/>
            <person name="Molnar J."/>
            <person name="Gazdag A."/>
            <person name="Szucs D."/>
            <person name="Doffkay Z."/>
            <person name="Valappil S.K."/>
            <person name="Papp S."/>
            <person name="Pinter R."/>
            <person name="Vera Cruz C.M."/>
            <person name="Ricardo O."/>
            <person name="Vizi T."/>
            <person name="Schneider G."/>
            <person name="Rakhely G."/>
            <person name="Kovacs T."/>
        </authorList>
    </citation>
    <scope>NUCLEOTIDE SEQUENCE [LARGE SCALE GENOMIC DNA]</scope>
</reference>
<keyword evidence="3" id="KW-1185">Reference proteome</keyword>